<feature type="transmembrane region" description="Helical" evidence="6">
    <location>
        <begin position="122"/>
        <end position="142"/>
    </location>
</feature>
<gene>
    <name evidence="8" type="ORF">H9889_01785</name>
</gene>
<comment type="similarity">
    <text evidence="2">Belongs to the EamA transporter family.</text>
</comment>
<dbReference type="Pfam" id="PF00892">
    <property type="entry name" value="EamA"/>
    <property type="match status" value="2"/>
</dbReference>
<dbReference type="GO" id="GO:0016020">
    <property type="term" value="C:membrane"/>
    <property type="evidence" value="ECO:0007669"/>
    <property type="project" value="UniProtKB-SubCell"/>
</dbReference>
<evidence type="ECO:0000256" key="1">
    <source>
        <dbReference type="ARBA" id="ARBA00004141"/>
    </source>
</evidence>
<sequence length="284" mass="31753">MQIKKQLFSPTSAMILFVLLWGSAAIFTRWGLDNASVFLLLLWRYGVAFVVLLLLAFRTKEWLPEKGTRFYVLSTGALLIGAYSICYFQAMKYGVTPGILATLLGVQPILTLFLSERHYPPLRIIGLLLAFAGLVLIVFKGIDPATMSMLGIWYAIGALLCITVGTLMQKRIAQKPQRILPLQYAITIVICLLFLPTEEIYSTFSLGFWVPALWLGIVISVIAQLLLYHLIRTGNLVNITSLFYLVPIVTAILDYLILGNMMSLMAIIGMILIIAGIMLVFKRR</sequence>
<evidence type="ECO:0000256" key="3">
    <source>
        <dbReference type="ARBA" id="ARBA00022692"/>
    </source>
</evidence>
<dbReference type="InterPro" id="IPR050638">
    <property type="entry name" value="AA-Vitamin_Transporters"/>
</dbReference>
<feature type="transmembrane region" description="Helical" evidence="6">
    <location>
        <begin position="242"/>
        <end position="258"/>
    </location>
</feature>
<dbReference type="SUPFAM" id="SSF103481">
    <property type="entry name" value="Multidrug resistance efflux transporter EmrE"/>
    <property type="match status" value="2"/>
</dbReference>
<feature type="transmembrane region" description="Helical" evidence="6">
    <location>
        <begin position="70"/>
        <end position="90"/>
    </location>
</feature>
<organism evidence="8 9">
    <name type="scientific">Candidatus Ignatzschineria merdigallinarum</name>
    <dbReference type="NCBI Taxonomy" id="2838621"/>
    <lineage>
        <taxon>Bacteria</taxon>
        <taxon>Pseudomonadati</taxon>
        <taxon>Pseudomonadota</taxon>
        <taxon>Gammaproteobacteria</taxon>
        <taxon>Cardiobacteriales</taxon>
        <taxon>Ignatzschineriaceae</taxon>
        <taxon>Ignatzschineria</taxon>
    </lineage>
</organism>
<evidence type="ECO:0000256" key="4">
    <source>
        <dbReference type="ARBA" id="ARBA00022989"/>
    </source>
</evidence>
<evidence type="ECO:0000256" key="6">
    <source>
        <dbReference type="SAM" id="Phobius"/>
    </source>
</evidence>
<keyword evidence="4 6" id="KW-1133">Transmembrane helix</keyword>
<feature type="transmembrane region" description="Helical" evidence="6">
    <location>
        <begin position="148"/>
        <end position="167"/>
    </location>
</feature>
<protein>
    <submittedName>
        <fullName evidence="8">DMT family transporter</fullName>
    </submittedName>
</protein>
<accession>A0A9D1Q517</accession>
<dbReference type="InterPro" id="IPR037185">
    <property type="entry name" value="EmrE-like"/>
</dbReference>
<reference evidence="8" key="2">
    <citation type="submission" date="2021-04" db="EMBL/GenBank/DDBJ databases">
        <authorList>
            <person name="Gilroy R."/>
        </authorList>
    </citation>
    <scope>NUCLEOTIDE SEQUENCE</scope>
    <source>
        <strain evidence="8">CHK160-9182</strain>
    </source>
</reference>
<feature type="transmembrane region" description="Helical" evidence="6">
    <location>
        <begin position="264"/>
        <end position="281"/>
    </location>
</feature>
<feature type="domain" description="EamA" evidence="7">
    <location>
        <begin position="13"/>
        <end position="138"/>
    </location>
</feature>
<dbReference type="PANTHER" id="PTHR32322">
    <property type="entry name" value="INNER MEMBRANE TRANSPORTER"/>
    <property type="match status" value="1"/>
</dbReference>
<feature type="transmembrane region" description="Helical" evidence="6">
    <location>
        <begin position="179"/>
        <end position="196"/>
    </location>
</feature>
<feature type="transmembrane region" description="Helical" evidence="6">
    <location>
        <begin position="38"/>
        <end position="58"/>
    </location>
</feature>
<proteinExistence type="inferred from homology"/>
<evidence type="ECO:0000259" key="7">
    <source>
        <dbReference type="Pfam" id="PF00892"/>
    </source>
</evidence>
<comment type="caution">
    <text evidence="8">The sequence shown here is derived from an EMBL/GenBank/DDBJ whole genome shotgun (WGS) entry which is preliminary data.</text>
</comment>
<comment type="subcellular location">
    <subcellularLocation>
        <location evidence="1">Membrane</location>
        <topology evidence="1">Multi-pass membrane protein</topology>
    </subcellularLocation>
</comment>
<dbReference type="Proteomes" id="UP000823934">
    <property type="component" value="Unassembled WGS sequence"/>
</dbReference>
<evidence type="ECO:0000313" key="9">
    <source>
        <dbReference type="Proteomes" id="UP000823934"/>
    </source>
</evidence>
<feature type="transmembrane region" description="Helical" evidence="6">
    <location>
        <begin position="208"/>
        <end position="230"/>
    </location>
</feature>
<name>A0A9D1Q517_9GAMM</name>
<feature type="transmembrane region" description="Helical" evidence="6">
    <location>
        <begin position="12"/>
        <end position="32"/>
    </location>
</feature>
<evidence type="ECO:0000313" key="8">
    <source>
        <dbReference type="EMBL" id="HIW06043.1"/>
    </source>
</evidence>
<dbReference type="InterPro" id="IPR000620">
    <property type="entry name" value="EamA_dom"/>
</dbReference>
<dbReference type="AlphaFoldDB" id="A0A9D1Q517"/>
<dbReference type="PANTHER" id="PTHR32322:SF2">
    <property type="entry name" value="EAMA DOMAIN-CONTAINING PROTEIN"/>
    <property type="match status" value="1"/>
</dbReference>
<feature type="domain" description="EamA" evidence="7">
    <location>
        <begin position="150"/>
        <end position="281"/>
    </location>
</feature>
<evidence type="ECO:0000256" key="5">
    <source>
        <dbReference type="ARBA" id="ARBA00023136"/>
    </source>
</evidence>
<keyword evidence="5 6" id="KW-0472">Membrane</keyword>
<reference evidence="8" key="1">
    <citation type="journal article" date="2021" name="PeerJ">
        <title>Extensive microbial diversity within the chicken gut microbiome revealed by metagenomics and culture.</title>
        <authorList>
            <person name="Gilroy R."/>
            <person name="Ravi A."/>
            <person name="Getino M."/>
            <person name="Pursley I."/>
            <person name="Horton D.L."/>
            <person name="Alikhan N.F."/>
            <person name="Baker D."/>
            <person name="Gharbi K."/>
            <person name="Hall N."/>
            <person name="Watson M."/>
            <person name="Adriaenssens E.M."/>
            <person name="Foster-Nyarko E."/>
            <person name="Jarju S."/>
            <person name="Secka A."/>
            <person name="Antonio M."/>
            <person name="Oren A."/>
            <person name="Chaudhuri R.R."/>
            <person name="La Ragione R."/>
            <person name="Hildebrand F."/>
            <person name="Pallen M.J."/>
        </authorList>
    </citation>
    <scope>NUCLEOTIDE SEQUENCE</scope>
    <source>
        <strain evidence="8">CHK160-9182</strain>
    </source>
</reference>
<dbReference type="EMBL" id="DXHP01000041">
    <property type="protein sequence ID" value="HIW06043.1"/>
    <property type="molecule type" value="Genomic_DNA"/>
</dbReference>
<evidence type="ECO:0000256" key="2">
    <source>
        <dbReference type="ARBA" id="ARBA00007362"/>
    </source>
</evidence>
<feature type="transmembrane region" description="Helical" evidence="6">
    <location>
        <begin position="96"/>
        <end position="115"/>
    </location>
</feature>
<keyword evidence="3 6" id="KW-0812">Transmembrane</keyword>